<evidence type="ECO:0000313" key="23">
    <source>
        <dbReference type="EMBL" id="KAK1333306.1"/>
    </source>
</evidence>
<dbReference type="GO" id="GO:0050778">
    <property type="term" value="P:positive regulation of immune response"/>
    <property type="evidence" value="ECO:0007669"/>
    <property type="project" value="TreeGrafter"/>
</dbReference>
<comment type="similarity">
    <text evidence="15">Belongs to the radical SAM superfamily. RSAD2 family.</text>
</comment>
<dbReference type="SMART" id="SM00729">
    <property type="entry name" value="Elp3"/>
    <property type="match status" value="1"/>
</dbReference>
<dbReference type="Proteomes" id="UP001177744">
    <property type="component" value="Unassembled WGS sequence"/>
</dbReference>
<dbReference type="GO" id="GO:0051607">
    <property type="term" value="P:defense response to virus"/>
    <property type="evidence" value="ECO:0007669"/>
    <property type="project" value="UniProtKB-KW"/>
</dbReference>
<evidence type="ECO:0000256" key="21">
    <source>
        <dbReference type="SAM" id="MobiDB-lite"/>
    </source>
</evidence>
<dbReference type="GO" id="GO:0003824">
    <property type="term" value="F:catalytic activity"/>
    <property type="evidence" value="ECO:0007669"/>
    <property type="project" value="InterPro"/>
</dbReference>
<protein>
    <recommendedName>
        <fullName evidence="16">S-adenosylmethionine-dependent nucleotide dehydratase RSAD2</fullName>
    </recommendedName>
    <alternativeName>
        <fullName evidence="17">Radical S-adenosyl methionine domain-containing protein 2</fullName>
    </alternativeName>
    <alternativeName>
        <fullName evidence="18">Virus inhibitory protein, endoplasmic reticulum-associated, interferon-inducible</fullName>
    </alternativeName>
</protein>
<dbReference type="PANTHER" id="PTHR21339:SF0">
    <property type="entry name" value="S-ADENOSYLMETHIONINE-DEPENDENT NUCLEOTIDE DEHYDRATASE RSAD2"/>
    <property type="match status" value="1"/>
</dbReference>
<evidence type="ECO:0000256" key="6">
    <source>
        <dbReference type="ARBA" id="ARBA00022677"/>
    </source>
</evidence>
<keyword evidence="4" id="KW-0004">4Fe-4S</keyword>
<feature type="region of interest" description="Disordered" evidence="21">
    <location>
        <begin position="38"/>
        <end position="66"/>
    </location>
</feature>
<dbReference type="InterPro" id="IPR006638">
    <property type="entry name" value="Elp3/MiaA/NifB-like_rSAM"/>
</dbReference>
<keyword evidence="9" id="KW-0256">Endoplasmic reticulum</keyword>
<evidence type="ECO:0000256" key="15">
    <source>
        <dbReference type="ARBA" id="ARBA00035008"/>
    </source>
</evidence>
<evidence type="ECO:0000259" key="22">
    <source>
        <dbReference type="PROSITE" id="PS51918"/>
    </source>
</evidence>
<evidence type="ECO:0000256" key="5">
    <source>
        <dbReference type="ARBA" id="ARBA00022588"/>
    </source>
</evidence>
<evidence type="ECO:0000256" key="20">
    <source>
        <dbReference type="ARBA" id="ARBA00048775"/>
    </source>
</evidence>
<keyword evidence="24" id="KW-1185">Reference proteome</keyword>
<evidence type="ECO:0000256" key="19">
    <source>
        <dbReference type="ARBA" id="ARBA00046562"/>
    </source>
</evidence>
<evidence type="ECO:0000256" key="14">
    <source>
        <dbReference type="ARBA" id="ARBA00023136"/>
    </source>
</evidence>
<dbReference type="InterPro" id="IPR058240">
    <property type="entry name" value="rSAM_sf"/>
</dbReference>
<evidence type="ECO:0000256" key="11">
    <source>
        <dbReference type="ARBA" id="ARBA00023004"/>
    </source>
</evidence>
<dbReference type="GO" id="GO:0005739">
    <property type="term" value="C:mitochondrion"/>
    <property type="evidence" value="ECO:0007669"/>
    <property type="project" value="TreeGrafter"/>
</dbReference>
<dbReference type="InterPro" id="IPR007197">
    <property type="entry name" value="rSAM"/>
</dbReference>
<gene>
    <name evidence="23" type="ORF">QTO34_006847</name>
</gene>
<keyword evidence="14" id="KW-0472">Membrane</keyword>
<dbReference type="InterPro" id="IPR051196">
    <property type="entry name" value="RSAD2/Viperin_antiviral"/>
</dbReference>
<evidence type="ECO:0000256" key="3">
    <source>
        <dbReference type="ARBA" id="ARBA00004502"/>
    </source>
</evidence>
<dbReference type="InterPro" id="IPR013785">
    <property type="entry name" value="Aldolase_TIM"/>
</dbReference>
<keyword evidence="12" id="KW-0411">Iron-sulfur</keyword>
<evidence type="ECO:0000256" key="10">
    <source>
        <dbReference type="ARBA" id="ARBA00022859"/>
    </source>
</evidence>
<keyword evidence="6" id="KW-0551">Lipid droplet</keyword>
<dbReference type="SFLD" id="SFLDG01067">
    <property type="entry name" value="SPASM/twitch_domain_containing"/>
    <property type="match status" value="1"/>
</dbReference>
<comment type="cofactor">
    <cofactor evidence="1">
        <name>[4Fe-4S] cluster</name>
        <dbReference type="ChEBI" id="CHEBI:49883"/>
    </cofactor>
</comment>
<sequence>MWTLAPLAFPGKLLGALWGSLAPLLLWLRAALRLAGTDRGQGRQEGPEPEAAGEEEEGGGQDGPLTPTSVNYHFTRQCNYKCGFCFHTAKTSFVLPLEEAQRGLRLLREAGMEKVNFSGGEPFLKDRGEYLGRLVRFCKQELGLPSVSIVSNGSLIRERWFVDYGQYLDILAISCDSFNEDVNVLIGRGQGKLHHVENLRKLRRWCRQHRVAFKINSVINRFNVDEDMRAHIQELNPVRWKVFQCLLIEGENVGDSALREAERFVISEEEFQGFLDRHRGVPCLVPESNDKMKDSYLILDEYMRFLNCREGRKDPSPSILDVGVEEAIKFSGFDEETFLKRGGKYVWSKADLKLDW</sequence>
<dbReference type="SFLD" id="SFLDG01088">
    <property type="entry name" value="antiviral_proteins"/>
    <property type="match status" value="1"/>
</dbReference>
<keyword evidence="7" id="KW-0949">S-adenosyl-L-methionine</keyword>
<dbReference type="SFLD" id="SFLDF00318">
    <property type="entry name" value="Viperin"/>
    <property type="match status" value="1"/>
</dbReference>
<name>A0AA40HMF7_CNENI</name>
<keyword evidence="8" id="KW-0479">Metal-binding</keyword>
<comment type="catalytic activity">
    <reaction evidence="20">
        <text>CTP + AH2 + S-adenosyl-L-methionine = 3'-deoxy-3',4'-didehydro-CTP + 5'-deoxyadenosine + L-methionine + A + H2O + H(+)</text>
        <dbReference type="Rhea" id="RHEA:65944"/>
        <dbReference type="ChEBI" id="CHEBI:13193"/>
        <dbReference type="ChEBI" id="CHEBI:15377"/>
        <dbReference type="ChEBI" id="CHEBI:15378"/>
        <dbReference type="ChEBI" id="CHEBI:17319"/>
        <dbReference type="ChEBI" id="CHEBI:17499"/>
        <dbReference type="ChEBI" id="CHEBI:37563"/>
        <dbReference type="ChEBI" id="CHEBI:57844"/>
        <dbReference type="ChEBI" id="CHEBI:59789"/>
        <dbReference type="ChEBI" id="CHEBI:166821"/>
    </reaction>
</comment>
<dbReference type="SUPFAM" id="SSF102114">
    <property type="entry name" value="Radical SAM enzymes"/>
    <property type="match status" value="1"/>
</dbReference>
<keyword evidence="13" id="KW-0051">Antiviral defense</keyword>
<evidence type="ECO:0000256" key="16">
    <source>
        <dbReference type="ARBA" id="ARBA00035038"/>
    </source>
</evidence>
<dbReference type="CDD" id="cd01335">
    <property type="entry name" value="Radical_SAM"/>
    <property type="match status" value="1"/>
</dbReference>
<dbReference type="GO" id="GO:0046872">
    <property type="term" value="F:metal ion binding"/>
    <property type="evidence" value="ECO:0007669"/>
    <property type="project" value="UniProtKB-KW"/>
</dbReference>
<comment type="subcellular location">
    <subcellularLocation>
        <location evidence="2">Endoplasmic reticulum membrane</location>
        <topology evidence="2">Peripheral membrane protein</topology>
        <orientation evidence="2">Cytoplasmic side</orientation>
    </subcellularLocation>
    <subcellularLocation>
        <location evidence="3">Lipid droplet</location>
    </subcellularLocation>
</comment>
<comment type="caution">
    <text evidence="23">The sequence shown here is derived from an EMBL/GenBank/DDBJ whole genome shotgun (WGS) entry which is preliminary data.</text>
</comment>
<evidence type="ECO:0000256" key="8">
    <source>
        <dbReference type="ARBA" id="ARBA00022723"/>
    </source>
</evidence>
<dbReference type="NCBIfam" id="TIGR04278">
    <property type="entry name" value="viperin"/>
    <property type="match status" value="1"/>
</dbReference>
<evidence type="ECO:0000256" key="1">
    <source>
        <dbReference type="ARBA" id="ARBA00001966"/>
    </source>
</evidence>
<organism evidence="23 24">
    <name type="scientific">Cnephaeus nilssonii</name>
    <name type="common">Northern bat</name>
    <name type="synonym">Eptesicus nilssonii</name>
    <dbReference type="NCBI Taxonomy" id="3371016"/>
    <lineage>
        <taxon>Eukaryota</taxon>
        <taxon>Metazoa</taxon>
        <taxon>Chordata</taxon>
        <taxon>Craniata</taxon>
        <taxon>Vertebrata</taxon>
        <taxon>Euteleostomi</taxon>
        <taxon>Mammalia</taxon>
        <taxon>Eutheria</taxon>
        <taxon>Laurasiatheria</taxon>
        <taxon>Chiroptera</taxon>
        <taxon>Yangochiroptera</taxon>
        <taxon>Vespertilionidae</taxon>
        <taxon>Cnephaeus</taxon>
    </lineage>
</organism>
<keyword evidence="10" id="KW-0391">Immunity</keyword>
<dbReference type="EMBL" id="JAULJE010000017">
    <property type="protein sequence ID" value="KAK1333306.1"/>
    <property type="molecule type" value="Genomic_DNA"/>
</dbReference>
<dbReference type="GO" id="GO:0005811">
    <property type="term" value="C:lipid droplet"/>
    <property type="evidence" value="ECO:0007669"/>
    <property type="project" value="UniProtKB-SubCell"/>
</dbReference>
<dbReference type="Pfam" id="PF04055">
    <property type="entry name" value="Radical_SAM"/>
    <property type="match status" value="1"/>
</dbReference>
<keyword evidence="11" id="KW-0408">Iron</keyword>
<reference evidence="23" key="1">
    <citation type="submission" date="2023-06" db="EMBL/GenBank/DDBJ databases">
        <title>Reference genome for the Northern bat (Eptesicus nilssonii), a most northern bat species.</title>
        <authorList>
            <person name="Laine V.N."/>
            <person name="Pulliainen A.T."/>
            <person name="Lilley T.M."/>
        </authorList>
    </citation>
    <scope>NUCLEOTIDE SEQUENCE</scope>
    <source>
        <strain evidence="23">BLF_Eptnil</strain>
        <tissue evidence="23">Kidney</tissue>
    </source>
</reference>
<dbReference type="GO" id="GO:0005789">
    <property type="term" value="C:endoplasmic reticulum membrane"/>
    <property type="evidence" value="ECO:0007669"/>
    <property type="project" value="UniProtKB-SubCell"/>
</dbReference>
<evidence type="ECO:0000256" key="2">
    <source>
        <dbReference type="ARBA" id="ARBA00004397"/>
    </source>
</evidence>
<dbReference type="Gene3D" id="3.20.20.70">
    <property type="entry name" value="Aldolase class I"/>
    <property type="match status" value="1"/>
</dbReference>
<evidence type="ECO:0000313" key="24">
    <source>
        <dbReference type="Proteomes" id="UP001177744"/>
    </source>
</evidence>
<comment type="subunit">
    <text evidence="19">Homodimer. Interacts with IRAK1 and TRAF6. Interacts with FPPS. Interacts with HADHB. Interacts (via C-terminus) with VAPA/VAP33 (via C-terminus).</text>
</comment>
<accession>A0AA40HMF7</accession>
<dbReference type="GO" id="GO:0051539">
    <property type="term" value="F:4 iron, 4 sulfur cluster binding"/>
    <property type="evidence" value="ECO:0007669"/>
    <property type="project" value="UniProtKB-KW"/>
</dbReference>
<evidence type="ECO:0000256" key="17">
    <source>
        <dbReference type="ARBA" id="ARBA00035040"/>
    </source>
</evidence>
<proteinExistence type="inferred from homology"/>
<feature type="domain" description="Radical SAM core" evidence="22">
    <location>
        <begin position="64"/>
        <end position="284"/>
    </location>
</feature>
<dbReference type="NCBIfam" id="NF038283">
    <property type="entry name" value="viperin_w_prok"/>
    <property type="match status" value="1"/>
</dbReference>
<feature type="compositionally biased region" description="Acidic residues" evidence="21">
    <location>
        <begin position="47"/>
        <end position="59"/>
    </location>
</feature>
<evidence type="ECO:0000256" key="9">
    <source>
        <dbReference type="ARBA" id="ARBA00022824"/>
    </source>
</evidence>
<evidence type="ECO:0000256" key="18">
    <source>
        <dbReference type="ARBA" id="ARBA00035042"/>
    </source>
</evidence>
<dbReference type="AlphaFoldDB" id="A0AA40HMF7"/>
<dbReference type="GO" id="GO:0045087">
    <property type="term" value="P:innate immune response"/>
    <property type="evidence" value="ECO:0007669"/>
    <property type="project" value="UniProtKB-KW"/>
</dbReference>
<dbReference type="InterPro" id="IPR026372">
    <property type="entry name" value="RSAD2"/>
</dbReference>
<dbReference type="PANTHER" id="PTHR21339">
    <property type="entry name" value="RADICAL S-ADENOSYL METHIONINE DOMAIN-CONTAINING PROTEIN 2"/>
    <property type="match status" value="1"/>
</dbReference>
<dbReference type="SFLD" id="SFLDS00029">
    <property type="entry name" value="Radical_SAM"/>
    <property type="match status" value="1"/>
</dbReference>
<evidence type="ECO:0000256" key="7">
    <source>
        <dbReference type="ARBA" id="ARBA00022691"/>
    </source>
</evidence>
<dbReference type="PROSITE" id="PS51918">
    <property type="entry name" value="RADICAL_SAM"/>
    <property type="match status" value="1"/>
</dbReference>
<keyword evidence="5" id="KW-0399">Innate immunity</keyword>
<evidence type="ECO:0000256" key="13">
    <source>
        <dbReference type="ARBA" id="ARBA00023118"/>
    </source>
</evidence>
<evidence type="ECO:0000256" key="12">
    <source>
        <dbReference type="ARBA" id="ARBA00023014"/>
    </source>
</evidence>
<evidence type="ECO:0000256" key="4">
    <source>
        <dbReference type="ARBA" id="ARBA00022485"/>
    </source>
</evidence>
<dbReference type="FunFam" id="3.20.20.70:FF:000152">
    <property type="entry name" value="radical S-adenosyl methionine domain-containing protein 2"/>
    <property type="match status" value="1"/>
</dbReference>